<dbReference type="Proteomes" id="UP001372834">
    <property type="component" value="Unassembled WGS sequence"/>
</dbReference>
<accession>A0AAN8SD69</accession>
<organism evidence="2 3">
    <name type="scientific">Polyplax serrata</name>
    <name type="common">Common mouse louse</name>
    <dbReference type="NCBI Taxonomy" id="468196"/>
    <lineage>
        <taxon>Eukaryota</taxon>
        <taxon>Metazoa</taxon>
        <taxon>Ecdysozoa</taxon>
        <taxon>Arthropoda</taxon>
        <taxon>Hexapoda</taxon>
        <taxon>Insecta</taxon>
        <taxon>Pterygota</taxon>
        <taxon>Neoptera</taxon>
        <taxon>Paraneoptera</taxon>
        <taxon>Psocodea</taxon>
        <taxon>Troctomorpha</taxon>
        <taxon>Phthiraptera</taxon>
        <taxon>Anoplura</taxon>
        <taxon>Polyplacidae</taxon>
        <taxon>Polyplax</taxon>
    </lineage>
</organism>
<sequence>MGGTKKKKETVGDASNVSCRSAKWKPSDDVEEAEAQFKEPCRVLLKTFLHLVPAPKTSAVGCLKEVEKTKSDEVD</sequence>
<dbReference type="AlphaFoldDB" id="A0AAN8SD69"/>
<name>A0AAN8SD69_POLSC</name>
<evidence type="ECO:0000313" key="3">
    <source>
        <dbReference type="Proteomes" id="UP001372834"/>
    </source>
</evidence>
<proteinExistence type="predicted"/>
<dbReference type="EMBL" id="JAWJWE010000001">
    <property type="protein sequence ID" value="KAK6644039.1"/>
    <property type="molecule type" value="Genomic_DNA"/>
</dbReference>
<evidence type="ECO:0000313" key="2">
    <source>
        <dbReference type="EMBL" id="KAK6644039.1"/>
    </source>
</evidence>
<gene>
    <name evidence="2" type="ORF">RUM43_000304</name>
</gene>
<reference evidence="2 3" key="1">
    <citation type="submission" date="2023-10" db="EMBL/GenBank/DDBJ databases">
        <title>Genomes of two closely related lineages of the louse Polyplax serrata with different host specificities.</title>
        <authorList>
            <person name="Martinu J."/>
            <person name="Tarabai H."/>
            <person name="Stefka J."/>
            <person name="Hypsa V."/>
        </authorList>
    </citation>
    <scope>NUCLEOTIDE SEQUENCE [LARGE SCALE GENOMIC DNA]</scope>
    <source>
        <strain evidence="2">HR10_N</strain>
    </source>
</reference>
<evidence type="ECO:0000256" key="1">
    <source>
        <dbReference type="SAM" id="MobiDB-lite"/>
    </source>
</evidence>
<comment type="caution">
    <text evidence="2">The sequence shown here is derived from an EMBL/GenBank/DDBJ whole genome shotgun (WGS) entry which is preliminary data.</text>
</comment>
<feature type="region of interest" description="Disordered" evidence="1">
    <location>
        <begin position="1"/>
        <end position="31"/>
    </location>
</feature>
<protein>
    <submittedName>
        <fullName evidence="2">Uncharacterized protein</fullName>
    </submittedName>
</protein>